<comment type="caution">
    <text evidence="2">The sequence shown here is derived from an EMBL/GenBank/DDBJ whole genome shotgun (WGS) entry which is preliminary data.</text>
</comment>
<keyword evidence="3" id="KW-1185">Reference proteome</keyword>
<organism evidence="2 3">
    <name type="scientific">Chrysophaeum taylorii</name>
    <dbReference type="NCBI Taxonomy" id="2483200"/>
    <lineage>
        <taxon>Eukaryota</taxon>
        <taxon>Sar</taxon>
        <taxon>Stramenopiles</taxon>
        <taxon>Ochrophyta</taxon>
        <taxon>Pelagophyceae</taxon>
        <taxon>Pelagomonadales</taxon>
        <taxon>Pelagomonadaceae</taxon>
        <taxon>Chrysophaeum</taxon>
    </lineage>
</organism>
<evidence type="ECO:0000256" key="1">
    <source>
        <dbReference type="SAM" id="MobiDB-lite"/>
    </source>
</evidence>
<sequence>MTKCDNRQPACARRDQRQVAAVRARGGAPPQKFEATLKRLGWAHSYSFYDEADKNRDGVPKEAKLIIDEDKRGRTVTIDVGVNDMGPTIACKNSGIRMRVMGGSTAEYEPIPFDYGRFSVRAAPTSKRPREDETDETASPRSRRPADVC</sequence>
<proteinExistence type="predicted"/>
<evidence type="ECO:0000313" key="3">
    <source>
        <dbReference type="Proteomes" id="UP001230188"/>
    </source>
</evidence>
<protein>
    <submittedName>
        <fullName evidence="2">Uncharacterized protein</fullName>
    </submittedName>
</protein>
<dbReference type="EMBL" id="JAQMWT010000028">
    <property type="protein sequence ID" value="KAJ8613531.1"/>
    <property type="molecule type" value="Genomic_DNA"/>
</dbReference>
<dbReference type="AlphaFoldDB" id="A0AAD7UQH9"/>
<gene>
    <name evidence="2" type="ORF">CTAYLR_002146</name>
</gene>
<dbReference type="Proteomes" id="UP001230188">
    <property type="component" value="Unassembled WGS sequence"/>
</dbReference>
<evidence type="ECO:0000313" key="2">
    <source>
        <dbReference type="EMBL" id="KAJ8613531.1"/>
    </source>
</evidence>
<feature type="region of interest" description="Disordered" evidence="1">
    <location>
        <begin position="120"/>
        <end position="149"/>
    </location>
</feature>
<name>A0AAD7UQH9_9STRA</name>
<accession>A0AAD7UQH9</accession>
<reference evidence="2" key="1">
    <citation type="submission" date="2023-01" db="EMBL/GenBank/DDBJ databases">
        <title>Metagenome sequencing of chrysophaentin producing Chrysophaeum taylorii.</title>
        <authorList>
            <person name="Davison J."/>
            <person name="Bewley C."/>
        </authorList>
    </citation>
    <scope>NUCLEOTIDE SEQUENCE</scope>
    <source>
        <strain evidence="2">NIES-1699</strain>
    </source>
</reference>